<evidence type="ECO:0000256" key="3">
    <source>
        <dbReference type="ARBA" id="ARBA00004922"/>
    </source>
</evidence>
<organism evidence="15 16">
    <name type="scientific">Dictyostelium firmibasis</name>
    <dbReference type="NCBI Taxonomy" id="79012"/>
    <lineage>
        <taxon>Eukaryota</taxon>
        <taxon>Amoebozoa</taxon>
        <taxon>Evosea</taxon>
        <taxon>Eumycetozoa</taxon>
        <taxon>Dictyostelia</taxon>
        <taxon>Dictyosteliales</taxon>
        <taxon>Dictyosteliaceae</taxon>
        <taxon>Dictyostelium</taxon>
    </lineage>
</organism>
<proteinExistence type="inferred from homology"/>
<feature type="region of interest" description="Disordered" evidence="13">
    <location>
        <begin position="72"/>
        <end position="98"/>
    </location>
</feature>
<evidence type="ECO:0000256" key="2">
    <source>
        <dbReference type="ARBA" id="ARBA00004586"/>
    </source>
</evidence>
<evidence type="ECO:0000256" key="13">
    <source>
        <dbReference type="SAM" id="MobiDB-lite"/>
    </source>
</evidence>
<dbReference type="Gene3D" id="3.40.1180.10">
    <property type="entry name" value="Decaprenyl diphosphate synthase-like"/>
    <property type="match status" value="1"/>
</dbReference>
<comment type="caution">
    <text evidence="15">The sequence shown here is derived from an EMBL/GenBank/DDBJ whole genome shotgun (WGS) entry which is preliminary data.</text>
</comment>
<name>A0AAN7TTB0_9MYCE</name>
<evidence type="ECO:0000256" key="6">
    <source>
        <dbReference type="ARBA" id="ARBA00022679"/>
    </source>
</evidence>
<accession>A0AAN7TTB0</accession>
<evidence type="ECO:0000256" key="11">
    <source>
        <dbReference type="ARBA" id="ARBA00023136"/>
    </source>
</evidence>
<evidence type="ECO:0000256" key="5">
    <source>
        <dbReference type="ARBA" id="ARBA00012596"/>
    </source>
</evidence>
<evidence type="ECO:0000256" key="10">
    <source>
        <dbReference type="ARBA" id="ARBA00022989"/>
    </source>
</evidence>
<dbReference type="EC" id="2.5.1.87" evidence="5"/>
<sequence>MIEIVGYFLYNIIFQSLILLKLVIYYYQLLSFKTRNIISQLFMYLYIKTPNNYIDYINTTIDYNKTLNCSDNDKKQRQQQQQQQSTITKNKQQQQPTISTPKHLALILNHRDQIRSLINTTETINFYNKISEILIWSVIVGIKRITIFDNHGSLKKNISVFQNLLDNKIKPFNNNNNNNTNTNSSKLEKQTIYRFNWLNNFKTITSNVETSDINSRILNISIVTVEDGKQELINITKKYINDSKVNSNLILNELYVNSNLPNFISGDDFEPEVALDFSDKHLFSGFLPWHIKLTEFIKMDHFNQFYLERFHQFLKKYNSVQKRCGK</sequence>
<dbReference type="SUPFAM" id="SSF64005">
    <property type="entry name" value="Undecaprenyl diphosphate synthase"/>
    <property type="match status" value="1"/>
</dbReference>
<evidence type="ECO:0000256" key="1">
    <source>
        <dbReference type="ARBA" id="ARBA00001946"/>
    </source>
</evidence>
<dbReference type="AlphaFoldDB" id="A0AAN7TTB0"/>
<evidence type="ECO:0000313" key="15">
    <source>
        <dbReference type="EMBL" id="KAK5574718.1"/>
    </source>
</evidence>
<keyword evidence="10 14" id="KW-1133">Transmembrane helix</keyword>
<dbReference type="PANTHER" id="PTHR21528">
    <property type="entry name" value="DEHYDRODOLICHYL DIPHOSPHATE SYNTHASE COMPLEX SUBUNIT NUS1"/>
    <property type="match status" value="1"/>
</dbReference>
<comment type="pathway">
    <text evidence="3">Protein modification; protein glycosylation.</text>
</comment>
<keyword evidence="11 14" id="KW-0472">Membrane</keyword>
<keyword evidence="9" id="KW-0460">Magnesium</keyword>
<dbReference type="InterPro" id="IPR038887">
    <property type="entry name" value="Nus1/NgBR"/>
</dbReference>
<keyword evidence="8" id="KW-0256">Endoplasmic reticulum</keyword>
<keyword evidence="6" id="KW-0808">Transferase</keyword>
<comment type="similarity">
    <text evidence="4">Belongs to the UPP synthase family.</text>
</comment>
<feature type="transmembrane region" description="Helical" evidence="14">
    <location>
        <begin position="7"/>
        <end position="27"/>
    </location>
</feature>
<comment type="subcellular location">
    <subcellularLocation>
        <location evidence="2">Endoplasmic reticulum membrane</location>
    </subcellularLocation>
</comment>
<evidence type="ECO:0000256" key="7">
    <source>
        <dbReference type="ARBA" id="ARBA00022692"/>
    </source>
</evidence>
<dbReference type="EMBL" id="JAVFKY010000006">
    <property type="protein sequence ID" value="KAK5574718.1"/>
    <property type="molecule type" value="Genomic_DNA"/>
</dbReference>
<comment type="cofactor">
    <cofactor evidence="1">
        <name>Mg(2+)</name>
        <dbReference type="ChEBI" id="CHEBI:18420"/>
    </cofactor>
</comment>
<keyword evidence="7 14" id="KW-0812">Transmembrane</keyword>
<evidence type="ECO:0000256" key="12">
    <source>
        <dbReference type="ARBA" id="ARBA00047353"/>
    </source>
</evidence>
<gene>
    <name evidence="15" type="ORF">RB653_009971</name>
</gene>
<keyword evidence="16" id="KW-1185">Reference proteome</keyword>
<evidence type="ECO:0000256" key="14">
    <source>
        <dbReference type="SAM" id="Phobius"/>
    </source>
</evidence>
<evidence type="ECO:0000313" key="16">
    <source>
        <dbReference type="Proteomes" id="UP001344447"/>
    </source>
</evidence>
<dbReference type="PANTHER" id="PTHR21528:SF0">
    <property type="entry name" value="DEHYDRODOLICHYL DIPHOSPHATE SYNTHASE COMPLEX SUBUNIT NUS1"/>
    <property type="match status" value="1"/>
</dbReference>
<protein>
    <recommendedName>
        <fullName evidence="5">ditrans,polycis-polyprenyl diphosphate synthase [(2E,6E)-farnesyldiphosphate specific]</fullName>
        <ecNumber evidence="5">2.5.1.87</ecNumber>
    </recommendedName>
</protein>
<feature type="compositionally biased region" description="Low complexity" evidence="13">
    <location>
        <begin position="78"/>
        <end position="95"/>
    </location>
</feature>
<evidence type="ECO:0000256" key="9">
    <source>
        <dbReference type="ARBA" id="ARBA00022842"/>
    </source>
</evidence>
<comment type="catalytic activity">
    <reaction evidence="12">
        <text>n isopentenyl diphosphate + (2E,6E)-farnesyl diphosphate = a di-trans,poly-cis-polyprenyl diphosphate + n diphosphate</text>
        <dbReference type="Rhea" id="RHEA:53008"/>
        <dbReference type="Rhea" id="RHEA-COMP:19494"/>
        <dbReference type="ChEBI" id="CHEBI:33019"/>
        <dbReference type="ChEBI" id="CHEBI:128769"/>
        <dbReference type="ChEBI" id="CHEBI:136960"/>
        <dbReference type="ChEBI" id="CHEBI:175763"/>
        <dbReference type="EC" id="2.5.1.87"/>
    </reaction>
</comment>
<dbReference type="Proteomes" id="UP001344447">
    <property type="component" value="Unassembled WGS sequence"/>
</dbReference>
<evidence type="ECO:0000256" key="4">
    <source>
        <dbReference type="ARBA" id="ARBA00005432"/>
    </source>
</evidence>
<dbReference type="GO" id="GO:1904423">
    <property type="term" value="C:dehydrodolichyl diphosphate synthase complex"/>
    <property type="evidence" value="ECO:0007669"/>
    <property type="project" value="InterPro"/>
</dbReference>
<reference evidence="15 16" key="1">
    <citation type="submission" date="2023-11" db="EMBL/GenBank/DDBJ databases">
        <title>Dfirmibasis_genome.</title>
        <authorList>
            <person name="Edelbroek B."/>
            <person name="Kjellin J."/>
            <person name="Jerlstrom-Hultqvist J."/>
            <person name="Soderbom F."/>
        </authorList>
    </citation>
    <scope>NUCLEOTIDE SEQUENCE [LARGE SCALE GENOMIC DNA]</scope>
    <source>
        <strain evidence="15 16">TNS-C-14</strain>
    </source>
</reference>
<evidence type="ECO:0000256" key="8">
    <source>
        <dbReference type="ARBA" id="ARBA00022824"/>
    </source>
</evidence>
<dbReference type="InterPro" id="IPR036424">
    <property type="entry name" value="UPP_synth-like_sf"/>
</dbReference>
<dbReference type="GO" id="GO:0045547">
    <property type="term" value="F:ditrans,polycis-polyprenyl diphosphate synthase [(2E,6E)-farnesyl diphosphate specific] activity"/>
    <property type="evidence" value="ECO:0007669"/>
    <property type="project" value="UniProtKB-EC"/>
</dbReference>
<dbReference type="GO" id="GO:0005789">
    <property type="term" value="C:endoplasmic reticulum membrane"/>
    <property type="evidence" value="ECO:0007669"/>
    <property type="project" value="UniProtKB-SubCell"/>
</dbReference>